<dbReference type="SUPFAM" id="SSF53098">
    <property type="entry name" value="Ribonuclease H-like"/>
    <property type="match status" value="1"/>
</dbReference>
<proteinExistence type="predicted"/>
<name>A0A443S0E0_9ACAR</name>
<dbReference type="EMBL" id="NCKV01014192">
    <property type="protein sequence ID" value="RWS20997.1"/>
    <property type="molecule type" value="Genomic_DNA"/>
</dbReference>
<dbReference type="GO" id="GO:0003676">
    <property type="term" value="F:nucleic acid binding"/>
    <property type="evidence" value="ECO:0007669"/>
    <property type="project" value="InterPro"/>
</dbReference>
<dbReference type="AlphaFoldDB" id="A0A443S0E0"/>
<dbReference type="Pfam" id="PF00665">
    <property type="entry name" value="rve"/>
    <property type="match status" value="1"/>
</dbReference>
<reference evidence="3 4" key="1">
    <citation type="journal article" date="2018" name="Gigascience">
        <title>Genomes of trombidid mites reveal novel predicted allergens and laterally-transferred genes associated with secondary metabolism.</title>
        <authorList>
            <person name="Dong X."/>
            <person name="Chaisiri K."/>
            <person name="Xia D."/>
            <person name="Armstrong S.D."/>
            <person name="Fang Y."/>
            <person name="Donnelly M.J."/>
            <person name="Kadowaki T."/>
            <person name="McGarry J.W."/>
            <person name="Darby A.C."/>
            <person name="Makepeace B.L."/>
        </authorList>
    </citation>
    <scope>NUCLEOTIDE SEQUENCE [LARGE SCALE GENOMIC DNA]</scope>
    <source>
        <strain evidence="3">UoL-UT</strain>
    </source>
</reference>
<dbReference type="Gene3D" id="3.30.420.10">
    <property type="entry name" value="Ribonuclease H-like superfamily/Ribonuclease H"/>
    <property type="match status" value="1"/>
</dbReference>
<dbReference type="GO" id="GO:0015074">
    <property type="term" value="P:DNA integration"/>
    <property type="evidence" value="ECO:0007669"/>
    <property type="project" value="InterPro"/>
</dbReference>
<feature type="non-terminal residue" evidence="3">
    <location>
        <position position="375"/>
    </location>
</feature>
<dbReference type="InterPro" id="IPR041588">
    <property type="entry name" value="Integrase_H2C2"/>
</dbReference>
<dbReference type="PANTHER" id="PTHR37984:SF5">
    <property type="entry name" value="PROTEIN NYNRIN-LIKE"/>
    <property type="match status" value="1"/>
</dbReference>
<dbReference type="Proteomes" id="UP000288716">
    <property type="component" value="Unassembled WGS sequence"/>
</dbReference>
<dbReference type="FunFam" id="1.10.340.70:FF:000001">
    <property type="entry name" value="Retrovirus-related Pol polyprotein from transposon gypsy-like Protein"/>
    <property type="match status" value="1"/>
</dbReference>
<dbReference type="PROSITE" id="PS50994">
    <property type="entry name" value="INTEGRASE"/>
    <property type="match status" value="1"/>
</dbReference>
<dbReference type="InterPro" id="IPR001584">
    <property type="entry name" value="Integrase_cat-core"/>
</dbReference>
<keyword evidence="4" id="KW-1185">Reference proteome</keyword>
<dbReference type="InterPro" id="IPR036397">
    <property type="entry name" value="RNaseH_sf"/>
</dbReference>
<dbReference type="OrthoDB" id="6506807at2759"/>
<dbReference type="Pfam" id="PF17921">
    <property type="entry name" value="Integrase_H2C2"/>
    <property type="match status" value="1"/>
</dbReference>
<dbReference type="PANTHER" id="PTHR37984">
    <property type="entry name" value="PROTEIN CBG26694"/>
    <property type="match status" value="1"/>
</dbReference>
<dbReference type="VEuPathDB" id="VectorBase:LDEU011043"/>
<accession>A0A443S0E0</accession>
<gene>
    <name evidence="3" type="ORF">B4U80_11304</name>
</gene>
<dbReference type="GO" id="GO:0003964">
    <property type="term" value="F:RNA-directed DNA polymerase activity"/>
    <property type="evidence" value="ECO:0007669"/>
    <property type="project" value="UniProtKB-EC"/>
</dbReference>
<comment type="caution">
    <text evidence="3">The sequence shown here is derived from an EMBL/GenBank/DDBJ whole genome shotgun (WGS) entry which is preliminary data.</text>
</comment>
<dbReference type="InterPro" id="IPR050951">
    <property type="entry name" value="Retrovirus_Pol_polyprotein"/>
</dbReference>
<dbReference type="InterPro" id="IPR012337">
    <property type="entry name" value="RNaseH-like_sf"/>
</dbReference>
<dbReference type="STRING" id="299467.A0A443S0E0"/>
<organism evidence="3 4">
    <name type="scientific">Leptotrombidium deliense</name>
    <dbReference type="NCBI Taxonomy" id="299467"/>
    <lineage>
        <taxon>Eukaryota</taxon>
        <taxon>Metazoa</taxon>
        <taxon>Ecdysozoa</taxon>
        <taxon>Arthropoda</taxon>
        <taxon>Chelicerata</taxon>
        <taxon>Arachnida</taxon>
        <taxon>Acari</taxon>
        <taxon>Acariformes</taxon>
        <taxon>Trombidiformes</taxon>
        <taxon>Prostigmata</taxon>
        <taxon>Anystina</taxon>
        <taxon>Parasitengona</taxon>
        <taxon>Trombiculoidea</taxon>
        <taxon>Trombiculidae</taxon>
        <taxon>Leptotrombidium</taxon>
    </lineage>
</organism>
<sequence length="375" mass="42938">MKERSANRPNRRHKAKYTVEDGILYRRQTGDQYTDVSMVIPKSEVRKVLQESHESAESGHRGMKATFRRLQGKYWWPKMFKDIVSFVGSCKTCALTKARNHKQFGTPMLIPTYGKFETIHMDIAGPLTPGPSGKRFFIIAVDRKTKYVEVSAIHEQTSKNVIKFFMKYICLRHGTPRAVITDNGKQFLAADFEKLLAERNVQHYTTTPYHPEANGAAERTIRTIKETLTAICGSKKSHWERSLPFAAFAINTAVHESTGKSPFETVYDRRALIPTDLRLGRRDLKELSKVGDFKDAVVNEHLSAETQVCDKLGLTQERQLRTLKKRNVPLLLSIGQYVMLNIPHKNHKIGSLDFRYHGPYRVLGKVNDNAYELEE</sequence>
<dbReference type="Gene3D" id="1.10.340.70">
    <property type="match status" value="1"/>
</dbReference>
<evidence type="ECO:0000259" key="2">
    <source>
        <dbReference type="PROSITE" id="PS50994"/>
    </source>
</evidence>
<evidence type="ECO:0000313" key="4">
    <source>
        <dbReference type="Proteomes" id="UP000288716"/>
    </source>
</evidence>
<evidence type="ECO:0000313" key="3">
    <source>
        <dbReference type="EMBL" id="RWS20997.1"/>
    </source>
</evidence>
<protein>
    <recommendedName>
        <fullName evidence="1">RNA-directed DNA polymerase</fullName>
        <ecNumber evidence="1">2.7.7.49</ecNumber>
    </recommendedName>
</protein>
<feature type="domain" description="Integrase catalytic" evidence="2">
    <location>
        <begin position="107"/>
        <end position="270"/>
    </location>
</feature>
<evidence type="ECO:0000256" key="1">
    <source>
        <dbReference type="ARBA" id="ARBA00012493"/>
    </source>
</evidence>
<dbReference type="EC" id="2.7.7.49" evidence="1"/>